<name>A0A430R6J1_THESC</name>
<evidence type="ECO:0000313" key="2">
    <source>
        <dbReference type="Proteomes" id="UP000286734"/>
    </source>
</evidence>
<organism evidence="1 2">
    <name type="scientific">Thermus scotoductus</name>
    <dbReference type="NCBI Taxonomy" id="37636"/>
    <lineage>
        <taxon>Bacteria</taxon>
        <taxon>Thermotogati</taxon>
        <taxon>Deinococcota</taxon>
        <taxon>Deinococci</taxon>
        <taxon>Thermales</taxon>
        <taxon>Thermaceae</taxon>
        <taxon>Thermus</taxon>
    </lineage>
</organism>
<dbReference type="EMBL" id="PELP01000288">
    <property type="protein sequence ID" value="RTH02967.1"/>
    <property type="molecule type" value="Genomic_DNA"/>
</dbReference>
<sequence length="76" mass="8428">MRKVRESRTRYRRPHRLLEAGVALGNGVEVVDASWGRVFQSPAARNGRWLGFAQVSSVPGYIRCGEDRDGIGGEGR</sequence>
<protein>
    <submittedName>
        <fullName evidence="1">Uncharacterized protein</fullName>
    </submittedName>
</protein>
<dbReference type="AlphaFoldDB" id="A0A430R6J1"/>
<dbReference type="Proteomes" id="UP000286734">
    <property type="component" value="Unassembled WGS sequence"/>
</dbReference>
<reference evidence="1 2" key="1">
    <citation type="journal article" date="2019" name="Extremophiles">
        <title>Biogeography of thermophiles and predominance of Thermus scotoductus in domestic water heaters.</title>
        <authorList>
            <person name="Wilpiszeski R.L."/>
            <person name="Zhang Z."/>
            <person name="House C.H."/>
        </authorList>
    </citation>
    <scope>NUCLEOTIDE SEQUENCE [LARGE SCALE GENOMIC DNA]</scope>
    <source>
        <strain evidence="1 2">34_S34</strain>
    </source>
</reference>
<gene>
    <name evidence="1" type="ORF">CSW47_09615</name>
</gene>
<comment type="caution">
    <text evidence="1">The sequence shown here is derived from an EMBL/GenBank/DDBJ whole genome shotgun (WGS) entry which is preliminary data.</text>
</comment>
<accession>A0A430R6J1</accession>
<proteinExistence type="predicted"/>
<evidence type="ECO:0000313" key="1">
    <source>
        <dbReference type="EMBL" id="RTH02967.1"/>
    </source>
</evidence>